<accession>K6YDL5</accession>
<evidence type="ECO:0000256" key="2">
    <source>
        <dbReference type="ARBA" id="ARBA00023125"/>
    </source>
</evidence>
<name>K6YDL5_9ALTE</name>
<evidence type="ECO:0000313" key="5">
    <source>
        <dbReference type="EMBL" id="GAC14738.1"/>
    </source>
</evidence>
<dbReference type="AlphaFoldDB" id="K6YDL5"/>
<dbReference type="GO" id="GO:0003700">
    <property type="term" value="F:DNA-binding transcription factor activity"/>
    <property type="evidence" value="ECO:0007669"/>
    <property type="project" value="InterPro"/>
</dbReference>
<reference evidence="5 6" key="1">
    <citation type="journal article" date="2017" name="Antonie Van Leeuwenhoek">
        <title>Rhizobium rhizosphaerae sp. nov., a novel species isolated from rice rhizosphere.</title>
        <authorList>
            <person name="Zhao J.J."/>
            <person name="Zhang J."/>
            <person name="Zhang R.J."/>
            <person name="Zhang C.W."/>
            <person name="Yin H.Q."/>
            <person name="Zhang X.X."/>
        </authorList>
    </citation>
    <scope>NUCLEOTIDE SEQUENCE [LARGE SCALE GENOMIC DNA]</scope>
    <source>
        <strain evidence="5 6">E3</strain>
    </source>
</reference>
<evidence type="ECO:0000256" key="3">
    <source>
        <dbReference type="ARBA" id="ARBA00023163"/>
    </source>
</evidence>
<protein>
    <recommendedName>
        <fullName evidence="4">HTH araC/xylS-type domain-containing protein</fullName>
    </recommendedName>
</protein>
<dbReference type="PANTHER" id="PTHR43280:SF29">
    <property type="entry name" value="ARAC-FAMILY TRANSCRIPTIONAL REGULATOR"/>
    <property type="match status" value="1"/>
</dbReference>
<evidence type="ECO:0000256" key="1">
    <source>
        <dbReference type="ARBA" id="ARBA00023015"/>
    </source>
</evidence>
<dbReference type="RefSeq" id="WP_008844554.1">
    <property type="nucleotide sequence ID" value="NZ_BAEN01000041.1"/>
</dbReference>
<dbReference type="InterPro" id="IPR009057">
    <property type="entry name" value="Homeodomain-like_sf"/>
</dbReference>
<keyword evidence="3" id="KW-0804">Transcription</keyword>
<feature type="domain" description="HTH araC/xylS-type" evidence="4">
    <location>
        <begin position="1"/>
        <end position="79"/>
    </location>
</feature>
<evidence type="ECO:0000313" key="6">
    <source>
        <dbReference type="Proteomes" id="UP000006334"/>
    </source>
</evidence>
<dbReference type="GO" id="GO:0043565">
    <property type="term" value="F:sequence-specific DNA binding"/>
    <property type="evidence" value="ECO:0007669"/>
    <property type="project" value="InterPro"/>
</dbReference>
<keyword evidence="2" id="KW-0238">DNA-binding</keyword>
<evidence type="ECO:0000259" key="4">
    <source>
        <dbReference type="PROSITE" id="PS01124"/>
    </source>
</evidence>
<dbReference type="SMART" id="SM00342">
    <property type="entry name" value="HTH_ARAC"/>
    <property type="match status" value="1"/>
</dbReference>
<dbReference type="Proteomes" id="UP000006334">
    <property type="component" value="Unassembled WGS sequence"/>
</dbReference>
<dbReference type="Gene3D" id="1.10.10.60">
    <property type="entry name" value="Homeodomain-like"/>
    <property type="match status" value="1"/>
</dbReference>
<organism evidence="5 6">
    <name type="scientific">Aliiglaciecola lipolytica E3</name>
    <dbReference type="NCBI Taxonomy" id="1127673"/>
    <lineage>
        <taxon>Bacteria</taxon>
        <taxon>Pseudomonadati</taxon>
        <taxon>Pseudomonadota</taxon>
        <taxon>Gammaproteobacteria</taxon>
        <taxon>Alteromonadales</taxon>
        <taxon>Alteromonadaceae</taxon>
        <taxon>Aliiglaciecola</taxon>
    </lineage>
</organism>
<sequence>MEISTRSLSNVLNKHFNQNFYDFENHYRIIDAKAQLCAQASKDKSIKRIFESAWLDSKAAFNTLFKKTTGQTPSEFRAQLQAA</sequence>
<dbReference type="SUPFAM" id="SSF46689">
    <property type="entry name" value="Homeodomain-like"/>
    <property type="match status" value="1"/>
</dbReference>
<comment type="caution">
    <text evidence="5">The sequence shown here is derived from an EMBL/GenBank/DDBJ whole genome shotgun (WGS) entry which is preliminary data.</text>
</comment>
<dbReference type="STRING" id="1127673.GLIP_2110"/>
<keyword evidence="6" id="KW-1185">Reference proteome</keyword>
<dbReference type="PROSITE" id="PS01124">
    <property type="entry name" value="HTH_ARAC_FAMILY_2"/>
    <property type="match status" value="1"/>
</dbReference>
<gene>
    <name evidence="5" type="ORF">GLIP_2110</name>
</gene>
<proteinExistence type="predicted"/>
<dbReference type="OrthoDB" id="345413at2"/>
<dbReference type="PANTHER" id="PTHR43280">
    <property type="entry name" value="ARAC-FAMILY TRANSCRIPTIONAL REGULATOR"/>
    <property type="match status" value="1"/>
</dbReference>
<dbReference type="InterPro" id="IPR018060">
    <property type="entry name" value="HTH_AraC"/>
</dbReference>
<keyword evidence="1" id="KW-0805">Transcription regulation</keyword>
<dbReference type="eggNOG" id="COG2207">
    <property type="taxonomic scope" value="Bacteria"/>
</dbReference>
<dbReference type="Pfam" id="PF12833">
    <property type="entry name" value="HTH_18"/>
    <property type="match status" value="1"/>
</dbReference>
<dbReference type="EMBL" id="BAEN01000041">
    <property type="protein sequence ID" value="GAC14738.1"/>
    <property type="molecule type" value="Genomic_DNA"/>
</dbReference>